<proteinExistence type="predicted"/>
<reference evidence="2 3" key="2">
    <citation type="journal article" date="2012" name="J. Bacteriol.">
        <title>Revised Sequence and Annotation of the Rhodobacter sphaeroides 2.4.1 Genome.</title>
        <authorList>
            <person name="Kontur W.S."/>
            <person name="Schackwitz W.S."/>
            <person name="Ivanova N."/>
            <person name="Martin J."/>
            <person name="Labutti K."/>
            <person name="Deshpande S."/>
            <person name="Tice H.N."/>
            <person name="Pennacchio C."/>
            <person name="Sodergren E."/>
            <person name="Weinstock G.M."/>
            <person name="Noguera D.R."/>
            <person name="Donohue T.J."/>
        </authorList>
    </citation>
    <scope>NUCLEOTIDE SEQUENCE [LARGE SCALE GENOMIC DNA]</scope>
    <source>
        <strain evidence="2">2.4.1</strain>
        <plasmid evidence="3">A</plasmid>
    </source>
</reference>
<dbReference type="Proteomes" id="UP000002703">
    <property type="component" value="Plasmid A"/>
</dbReference>
<reference evidence="3" key="1">
    <citation type="submission" date="2005-10" db="EMBL/GenBank/DDBJ databases">
        <title>Finished sequence of plasmid A of Rhodobacter sphaeroides 2.4.1.</title>
        <authorList>
            <person name="Copeland A."/>
            <person name="Lucas S."/>
            <person name="Lapidus A."/>
            <person name="Barry K."/>
            <person name="Detter J.C."/>
            <person name="Glavina T."/>
            <person name="Hammon N."/>
            <person name="Israni S."/>
            <person name="Pitluck S."/>
            <person name="Richardson P."/>
            <person name="Mackenzie C."/>
            <person name="Choudhary M."/>
            <person name="Larimer F."/>
            <person name="Hauser L.J."/>
            <person name="Land M."/>
            <person name="Donohue T.J."/>
            <person name="Kaplan S."/>
        </authorList>
    </citation>
    <scope>NUCLEOTIDE SEQUENCE [LARGE SCALE GENOMIC DNA]</scope>
    <source>
        <strain evidence="3">ATCC 17023 / DSM 158 / JCM 6121 / CCUG 31486 / LMG 2827 / NBRC 12203 / NCIMB 8253 / ATH 2.4.1.</strain>
        <plasmid evidence="3">A</plasmid>
    </source>
</reference>
<dbReference type="AlphaFoldDB" id="Q3HKI4"/>
<geneLocation type="plasmid" evidence="2 3">
    <name>A</name>
</geneLocation>
<keyword evidence="3" id="KW-1185">Reference proteome</keyword>
<sequence>MSGKADPSAQKAENYRGTSCHARGTLCHGPEKQRKYSALGAGGKLRPLLRRKAFIYKGLKAMGSLLRQVCPLQTGEAAVRLPIRGLLALAVAGGCLLLGPCPVSAEAWKASAETTWASGSSFSPPADRRQPGPGSSFLEAQASSSFALVPRAARQKKSRAFVMPTDRDEFVRIRALVHHAESGAAGYDDYHRSAPVPPPRAPSTMTLDQIRQWIAATPGQQHAIGRYQIIPSTLESLASRATLPGSTLFSAPVQDSMASILILDAGYVELKNGAITLDRFMDNLARIWAGFPMASGKSAYEGVAGNRATISRKFYAERMAEIFPVEARRDLRATEVAAK</sequence>
<dbReference type="EMBL" id="DQ232586">
    <property type="protein sequence ID" value="ABA81760.1"/>
    <property type="molecule type" value="Genomic_DNA"/>
</dbReference>
<evidence type="ECO:0000313" key="3">
    <source>
        <dbReference type="Proteomes" id="UP000002703"/>
    </source>
</evidence>
<dbReference type="EnsemblBacteria" id="ABA81760">
    <property type="protein sequence ID" value="ABA81760"/>
    <property type="gene ID" value="RSP_3902"/>
</dbReference>
<name>Q3HKI4_CERS4</name>
<dbReference type="InterPro" id="IPR023346">
    <property type="entry name" value="Lysozyme-like_dom_sf"/>
</dbReference>
<protein>
    <submittedName>
        <fullName evidence="2">Uncharacterized protein</fullName>
    </submittedName>
</protein>
<gene>
    <name evidence="2" type="ordered locus">RSP_3902</name>
</gene>
<evidence type="ECO:0000256" key="1">
    <source>
        <dbReference type="SAM" id="MobiDB-lite"/>
    </source>
</evidence>
<organism evidence="2 3">
    <name type="scientific">Cereibacter sphaeroides (strain ATCC 17023 / DSM 158 / JCM 6121 / CCUG 31486 / LMG 2827 / NBRC 12203 / NCIMB 8253 / ATH 2.4.1.)</name>
    <name type="common">Rhodobacter sphaeroides</name>
    <dbReference type="NCBI Taxonomy" id="272943"/>
    <lineage>
        <taxon>Bacteria</taxon>
        <taxon>Pseudomonadati</taxon>
        <taxon>Pseudomonadota</taxon>
        <taxon>Alphaproteobacteria</taxon>
        <taxon>Rhodobacterales</taxon>
        <taxon>Paracoccaceae</taxon>
        <taxon>Cereibacter</taxon>
    </lineage>
</organism>
<accession>Q3HKI4</accession>
<dbReference type="PATRIC" id="fig|272943.9.peg.4335"/>
<dbReference type="KEGG" id="rsp:RSP_3902"/>
<evidence type="ECO:0000313" key="2">
    <source>
        <dbReference type="EMBL" id="ABA81760.1"/>
    </source>
</evidence>
<feature type="region of interest" description="Disordered" evidence="1">
    <location>
        <begin position="116"/>
        <end position="136"/>
    </location>
</feature>
<keyword evidence="2" id="KW-0614">Plasmid</keyword>
<dbReference type="OrthoDB" id="7851400at2"/>
<dbReference type="Gene3D" id="1.10.530.10">
    <property type="match status" value="1"/>
</dbReference>
<dbReference type="SUPFAM" id="SSF53955">
    <property type="entry name" value="Lysozyme-like"/>
    <property type="match status" value="1"/>
</dbReference>